<keyword evidence="2" id="KW-1185">Reference proteome</keyword>
<dbReference type="Proteomes" id="UP001430954">
    <property type="component" value="Unassembled WGS sequence"/>
</dbReference>
<name>A0ABS7T606_9GAMM</name>
<gene>
    <name evidence="1" type="ORF">K6753_07145</name>
</gene>
<evidence type="ECO:0000313" key="1">
    <source>
        <dbReference type="EMBL" id="MBZ4039307.1"/>
    </source>
</evidence>
<comment type="caution">
    <text evidence="1">The sequence shown here is derived from an EMBL/GenBank/DDBJ whole genome shotgun (WGS) entry which is preliminary data.</text>
</comment>
<organism evidence="1 2">
    <name type="scientific">Novilysobacter selenitireducens</name>
    <dbReference type="NCBI Taxonomy" id="2872639"/>
    <lineage>
        <taxon>Bacteria</taxon>
        <taxon>Pseudomonadati</taxon>
        <taxon>Pseudomonadota</taxon>
        <taxon>Gammaproteobacteria</taxon>
        <taxon>Lysobacterales</taxon>
        <taxon>Lysobacteraceae</taxon>
        <taxon>Novilysobacter</taxon>
    </lineage>
</organism>
<dbReference type="EMBL" id="JAINZW010000002">
    <property type="protein sequence ID" value="MBZ4039307.1"/>
    <property type="molecule type" value="Genomic_DNA"/>
</dbReference>
<sequence>MLKYTLDTEHGILFVQPMDSLQEDDFAELAKAADPYIEQTGGLAGILIETPTFPGWEGLGAMAAHFRFVRDHHKHIKKVALVTDSALGKVAEQLASHFVSAEIRHFPVAGLDAAKQWVMDRP</sequence>
<protein>
    <submittedName>
        <fullName evidence="1">STAS/SEC14 domain-containing protein</fullName>
    </submittedName>
</protein>
<reference evidence="1 2" key="1">
    <citation type="submission" date="2021-09" db="EMBL/GenBank/DDBJ databases">
        <title>Lysobacter sp. 13A isolated from the river sediment.</title>
        <authorList>
            <person name="Liu H."/>
            <person name="Li S."/>
            <person name="Mao S."/>
        </authorList>
    </citation>
    <scope>NUCLEOTIDE SEQUENCE [LARGE SCALE GENOMIC DNA]</scope>
    <source>
        <strain evidence="1 2">13A</strain>
    </source>
</reference>
<dbReference type="Pfam" id="PF11964">
    <property type="entry name" value="SpoIIAA-like"/>
    <property type="match status" value="1"/>
</dbReference>
<dbReference type="InterPro" id="IPR036513">
    <property type="entry name" value="STAS_dom_sf"/>
</dbReference>
<dbReference type="Gene3D" id="3.40.50.10600">
    <property type="entry name" value="SpoIIaa-like domains"/>
    <property type="match status" value="1"/>
</dbReference>
<dbReference type="InterPro" id="IPR038396">
    <property type="entry name" value="SpoIIAA-like_sf"/>
</dbReference>
<dbReference type="RefSeq" id="WP_223675679.1">
    <property type="nucleotide sequence ID" value="NZ_JAINZW010000002.1"/>
</dbReference>
<evidence type="ECO:0000313" key="2">
    <source>
        <dbReference type="Proteomes" id="UP001430954"/>
    </source>
</evidence>
<accession>A0ABS7T606</accession>
<dbReference type="InterPro" id="IPR021866">
    <property type="entry name" value="SpoIIAA-like"/>
</dbReference>
<proteinExistence type="predicted"/>
<dbReference type="SUPFAM" id="SSF52091">
    <property type="entry name" value="SpoIIaa-like"/>
    <property type="match status" value="1"/>
</dbReference>